<gene>
    <name evidence="2" type="ORF">HPP92_006912</name>
</gene>
<organism evidence="2 3">
    <name type="scientific">Vanilla planifolia</name>
    <name type="common">Vanilla</name>
    <dbReference type="NCBI Taxonomy" id="51239"/>
    <lineage>
        <taxon>Eukaryota</taxon>
        <taxon>Viridiplantae</taxon>
        <taxon>Streptophyta</taxon>
        <taxon>Embryophyta</taxon>
        <taxon>Tracheophyta</taxon>
        <taxon>Spermatophyta</taxon>
        <taxon>Magnoliopsida</taxon>
        <taxon>Liliopsida</taxon>
        <taxon>Asparagales</taxon>
        <taxon>Orchidaceae</taxon>
        <taxon>Vanilloideae</taxon>
        <taxon>Vanilleae</taxon>
        <taxon>Vanilla</taxon>
    </lineage>
</organism>
<dbReference type="AlphaFoldDB" id="A0A835RJB2"/>
<dbReference type="Pfam" id="PF03732">
    <property type="entry name" value="Retrotrans_gag"/>
    <property type="match status" value="1"/>
</dbReference>
<protein>
    <recommendedName>
        <fullName evidence="1">Retrotransposon gag domain-containing protein</fullName>
    </recommendedName>
</protein>
<comment type="caution">
    <text evidence="2">The sequence shown here is derived from an EMBL/GenBank/DDBJ whole genome shotgun (WGS) entry which is preliminary data.</text>
</comment>
<dbReference type="EMBL" id="JADCNM010000003">
    <property type="protein sequence ID" value="KAG0490049.1"/>
    <property type="molecule type" value="Genomic_DNA"/>
</dbReference>
<dbReference type="InterPro" id="IPR005162">
    <property type="entry name" value="Retrotrans_gag_dom"/>
</dbReference>
<feature type="domain" description="Retrotransposon gag" evidence="1">
    <location>
        <begin position="10"/>
        <end position="103"/>
    </location>
</feature>
<evidence type="ECO:0000313" key="2">
    <source>
        <dbReference type="EMBL" id="KAG0490049.1"/>
    </source>
</evidence>
<evidence type="ECO:0000259" key="1">
    <source>
        <dbReference type="Pfam" id="PF03732"/>
    </source>
</evidence>
<accession>A0A835RJB2</accession>
<sequence length="134" mass="15910">MSIRREGKSFFALVLEGEAATWWRGQWRAMFGEAQNSEIAWDDFVEAFRECYIPASAMAQFRRELIHLRQGQMSVNDYLSRFTYLARYAVELVPSEERRCEMFWRDFVLYLCSRRLVVSRFAVFRGLGGGREIR</sequence>
<proteinExistence type="predicted"/>
<dbReference type="Proteomes" id="UP000639772">
    <property type="component" value="Chromosome 3"/>
</dbReference>
<dbReference type="OrthoDB" id="786614at2759"/>
<name>A0A835RJB2_VANPL</name>
<evidence type="ECO:0000313" key="3">
    <source>
        <dbReference type="Proteomes" id="UP000639772"/>
    </source>
</evidence>
<reference evidence="2 3" key="1">
    <citation type="journal article" date="2020" name="Nat. Food">
        <title>A phased Vanilla planifolia genome enables genetic improvement of flavour and production.</title>
        <authorList>
            <person name="Hasing T."/>
            <person name="Tang H."/>
            <person name="Brym M."/>
            <person name="Khazi F."/>
            <person name="Huang T."/>
            <person name="Chambers A.H."/>
        </authorList>
    </citation>
    <scope>NUCLEOTIDE SEQUENCE [LARGE SCALE GENOMIC DNA]</scope>
    <source>
        <tissue evidence="2">Leaf</tissue>
    </source>
</reference>